<dbReference type="PANTHER" id="PTHR46378">
    <property type="entry name" value="STEROL REGULATORY ELEMENT-BINDING PROTEIN CLEAVAGE-ACTIVATING PROTEIN"/>
    <property type="match status" value="1"/>
</dbReference>
<keyword evidence="10" id="KW-0446">Lipid-binding</keyword>
<feature type="transmembrane region" description="Helical" evidence="14">
    <location>
        <begin position="41"/>
        <end position="60"/>
    </location>
</feature>
<dbReference type="GO" id="GO:0005789">
    <property type="term" value="C:endoplasmic reticulum membrane"/>
    <property type="evidence" value="ECO:0007669"/>
    <property type="project" value="InterPro"/>
</dbReference>
<feature type="compositionally biased region" description="Low complexity" evidence="13">
    <location>
        <begin position="840"/>
        <end position="854"/>
    </location>
</feature>
<dbReference type="SUPFAM" id="SSF50998">
    <property type="entry name" value="Quinoprotein alcohol dehydrogenase-like"/>
    <property type="match status" value="1"/>
</dbReference>
<keyword evidence="11 14" id="KW-0472">Membrane</keyword>
<sequence>MKEIIHLIQTIVGIIHSWWIQKLYRAYKKLAKKILSFPKKFILWPVSLVFMLSYPALYSLHTSPSFVFHSHIANFKSINVDYSQSAEPPFFAVKQVWVQRNLHHNGHGLEPDGVALDREFLLHTLDLQDSLLTNISYDLRTDSNSSTPDMLFFLHSPLQCFDNNVDSIDKDEKGILKTIRTRMNRLSPAGIHLSSDSLFSGVVKVDGVLKSANVLKISLLYLPSTDGSVDAGTIWDDNLRKLIDGSTPSNFTIFSHTESPSERHKFGIHFLPMSWTDHLILLLAYTSIAIYFFVSLFNLHSVKSRLGLFVAFIVEMSFSLLSAATISSYLFKGIDLFHFPLQALPFVVVAVGTENMFRLINAVFRANDSLSTQARLTRSIVSSGIVSTNIVAVDLIILLFIVPRFVSTETKQFCIFAGIALVIQHILHSTFFTAVLLIDIRRTELGDLLLEEHDSDNWDQRRIARGSMSNSVLAATTAKIFGERVQLVLYQYILKIRLPLTTTVTGSIIMVLFLVAANIRWMDGHTGLVSASTVVPQAIESFSQLNFSTPSIPSLSLELNGLNRQFLFFLGNKALGAELVKVMEQFSSSNSIRDTLLIEVEEPKIALPKSVLEQYSSTNGIFNMDLSFSTVYKFDGYYLLEFLTSLLFILCISGLVLNFTINSENVIFSSFQQYKQASSLMKSDSSSKSAASLFTGKESATPTFQSRELINGHFLDIIKISTSACPFIISVGIDHKLLVWSPLTDPLPFPTQLPISSSLWPVTNVVMSNNGSLIAVFSKSGVVKCWSRLTMSWIWRVRFTCLQNSEVLESFFRKKTPIAHRKGVSNIKKSLGSSPMSSPLTKKNSNLSTKSTNSPRSMSIDSTYNKTNNLQSLSECKNNEFVIAVSEGIMYTIDCMYGGVQEIRLSKLPIVCARKLSSPRVNMRLIAIDVEGKLLIATVVNNKWKVRSLPIQPEASNFSKGTLEMLSGPNSLAYNQPHVSAVSSPLASAPVQAGDTKHPNESLRKHSGKELTDIPSDFKEVVIDMVPFVGMFVQAKGLVAELIDAQTGTVVKSFSIGQFKKDTFKVFHSTPAHCKFCGCASISSFSIAYTEKDSDVLILHTFSIDNRAKNNICLRVERDARETRCLGFSSVTEHQHWLDGVERWVTTDLNMLIGVRRKGEGETETIKDAEGYTTSLDFVDGSSGLIKRVGSPISREPSPTMPHLSDIWEGWTMSSNGQVHYFEIPNGVDEGLLIKKIGPVAKFGHKSIVVAFGNVMKILYLGNDNLIEEDSEGNIGTEDLSSGGTNSALSFINRRRNMRMKKYELTHSTNFTENSVSSLD</sequence>
<dbReference type="Pfam" id="PF12349">
    <property type="entry name" value="Sterol-sensing"/>
    <property type="match status" value="1"/>
</dbReference>
<dbReference type="Gene3D" id="2.130.10.10">
    <property type="entry name" value="YVTN repeat-like/Quinoprotein amine dehydrogenase"/>
    <property type="match status" value="1"/>
</dbReference>
<evidence type="ECO:0000256" key="11">
    <source>
        <dbReference type="ARBA" id="ARBA00023136"/>
    </source>
</evidence>
<keyword evidence="5" id="KW-0853">WD repeat</keyword>
<comment type="subcellular location">
    <subcellularLocation>
        <location evidence="1">Endoplasmic reticulum</location>
    </subcellularLocation>
    <subcellularLocation>
        <location evidence="2">Golgi apparatus membrane</location>
    </subcellularLocation>
</comment>
<dbReference type="GO" id="GO:0032934">
    <property type="term" value="F:sterol binding"/>
    <property type="evidence" value="ECO:0007669"/>
    <property type="project" value="InterPro"/>
</dbReference>
<evidence type="ECO:0000256" key="1">
    <source>
        <dbReference type="ARBA" id="ARBA00004240"/>
    </source>
</evidence>
<name>A0A1B2J7A6_PICPA</name>
<dbReference type="InterPro" id="IPR053958">
    <property type="entry name" value="HMGCR/SNAP/NPC1-like_SSD"/>
</dbReference>
<feature type="transmembrane region" description="Helical" evidence="14">
    <location>
        <begin position="306"/>
        <end position="331"/>
    </location>
</feature>
<keyword evidence="8" id="KW-0333">Golgi apparatus</keyword>
<evidence type="ECO:0000256" key="9">
    <source>
        <dbReference type="ARBA" id="ARBA00023098"/>
    </source>
</evidence>
<feature type="compositionally biased region" description="Polar residues" evidence="13">
    <location>
        <begin position="827"/>
        <end position="839"/>
    </location>
</feature>
<feature type="transmembrane region" description="Helical" evidence="14">
    <location>
        <begin position="5"/>
        <end position="21"/>
    </location>
</feature>
<feature type="transmembrane region" description="Helical" evidence="14">
    <location>
        <begin position="496"/>
        <end position="517"/>
    </location>
</feature>
<proteinExistence type="inferred from homology"/>
<dbReference type="PROSITE" id="PS50156">
    <property type="entry name" value="SSD"/>
    <property type="match status" value="1"/>
</dbReference>
<dbReference type="GO" id="GO:0032933">
    <property type="term" value="P:SREBP signaling pathway"/>
    <property type="evidence" value="ECO:0007669"/>
    <property type="project" value="InterPro"/>
</dbReference>
<dbReference type="InterPro" id="IPR030225">
    <property type="entry name" value="SCAP"/>
</dbReference>
<dbReference type="GO" id="GO:0000139">
    <property type="term" value="C:Golgi membrane"/>
    <property type="evidence" value="ECO:0007669"/>
    <property type="project" value="UniProtKB-SubCell"/>
</dbReference>
<evidence type="ECO:0000256" key="10">
    <source>
        <dbReference type="ARBA" id="ARBA00023121"/>
    </source>
</evidence>
<organism evidence="16 17">
    <name type="scientific">Komagataella pastoris</name>
    <name type="common">Yeast</name>
    <name type="synonym">Pichia pastoris</name>
    <dbReference type="NCBI Taxonomy" id="4922"/>
    <lineage>
        <taxon>Eukaryota</taxon>
        <taxon>Fungi</taxon>
        <taxon>Dikarya</taxon>
        <taxon>Ascomycota</taxon>
        <taxon>Saccharomycotina</taxon>
        <taxon>Pichiomycetes</taxon>
        <taxon>Pichiales</taxon>
        <taxon>Pichiaceae</taxon>
        <taxon>Komagataella</taxon>
    </lineage>
</organism>
<evidence type="ECO:0000256" key="2">
    <source>
        <dbReference type="ARBA" id="ARBA00004394"/>
    </source>
</evidence>
<dbReference type="EMBL" id="CP014584">
    <property type="protein sequence ID" value="ANZ73881.1"/>
    <property type="molecule type" value="Genomic_DNA"/>
</dbReference>
<dbReference type="PANTHER" id="PTHR46378:SF1">
    <property type="entry name" value="STEROL REGULATORY ELEMENT-BINDING PROTEIN CLEAVAGE-ACTIVATING PROTEIN"/>
    <property type="match status" value="1"/>
</dbReference>
<feature type="region of interest" description="Disordered" evidence="13">
    <location>
        <begin position="827"/>
        <end position="861"/>
    </location>
</feature>
<accession>A0A1B2J7A6</accession>
<evidence type="ECO:0000313" key="16">
    <source>
        <dbReference type="EMBL" id="ANZ73881.1"/>
    </source>
</evidence>
<evidence type="ECO:0000256" key="12">
    <source>
        <dbReference type="ARBA" id="ARBA00023221"/>
    </source>
</evidence>
<dbReference type="Proteomes" id="UP000094565">
    <property type="component" value="Chromosome 1"/>
</dbReference>
<evidence type="ECO:0000256" key="3">
    <source>
        <dbReference type="ARBA" id="ARBA00007410"/>
    </source>
</evidence>
<evidence type="ECO:0000256" key="6">
    <source>
        <dbReference type="ARBA" id="ARBA00022737"/>
    </source>
</evidence>
<gene>
    <name evidence="16" type="ORF">ATY40_BA7500672</name>
</gene>
<dbReference type="GO" id="GO:0045540">
    <property type="term" value="P:regulation of cholesterol biosynthetic process"/>
    <property type="evidence" value="ECO:0007669"/>
    <property type="project" value="TreeGrafter"/>
</dbReference>
<evidence type="ECO:0000256" key="7">
    <source>
        <dbReference type="ARBA" id="ARBA00022824"/>
    </source>
</evidence>
<evidence type="ECO:0000256" key="14">
    <source>
        <dbReference type="SAM" id="Phobius"/>
    </source>
</evidence>
<keyword evidence="9" id="KW-0443">Lipid metabolism</keyword>
<feature type="transmembrane region" description="Helical" evidence="14">
    <location>
        <begin position="637"/>
        <end position="661"/>
    </location>
</feature>
<reference evidence="16 17" key="1">
    <citation type="submission" date="2016-02" db="EMBL/GenBank/DDBJ databases">
        <title>Comparative genomic and transcriptomic foundation for Pichia pastoris.</title>
        <authorList>
            <person name="Love K.R."/>
            <person name="Shah K.A."/>
            <person name="Whittaker C.A."/>
            <person name="Wu J."/>
            <person name="Bartlett M.C."/>
            <person name="Ma D."/>
            <person name="Leeson R.L."/>
            <person name="Priest M."/>
            <person name="Young S.K."/>
            <person name="Love J.C."/>
        </authorList>
    </citation>
    <scope>NUCLEOTIDE SEQUENCE [LARGE SCALE GENOMIC DNA]</scope>
    <source>
        <strain evidence="16 17">ATCC 28485</strain>
    </source>
</reference>
<keyword evidence="6" id="KW-0677">Repeat</keyword>
<evidence type="ECO:0000256" key="5">
    <source>
        <dbReference type="ARBA" id="ARBA00022574"/>
    </source>
</evidence>
<feature type="transmembrane region" description="Helical" evidence="14">
    <location>
        <begin position="279"/>
        <end position="300"/>
    </location>
</feature>
<keyword evidence="14" id="KW-1133">Transmembrane helix</keyword>
<evidence type="ECO:0000259" key="15">
    <source>
        <dbReference type="PROSITE" id="PS50156"/>
    </source>
</evidence>
<dbReference type="InterPro" id="IPR011047">
    <property type="entry name" value="Quinoprotein_ADH-like_sf"/>
</dbReference>
<protein>
    <recommendedName>
        <fullName evidence="4">Sterol regulatory element-binding protein cleavage-activating protein</fullName>
    </recommendedName>
</protein>
<keyword evidence="12" id="KW-0753">Steroid metabolism</keyword>
<dbReference type="InterPro" id="IPR000731">
    <property type="entry name" value="SSD"/>
</dbReference>
<evidence type="ECO:0000256" key="13">
    <source>
        <dbReference type="SAM" id="MobiDB-lite"/>
    </source>
</evidence>
<comment type="similarity">
    <text evidence="3">Belongs to the WD repeat SCAP family.</text>
</comment>
<dbReference type="GO" id="GO:0032936">
    <property type="term" value="C:SREBP-SCAP complex"/>
    <property type="evidence" value="ECO:0007669"/>
    <property type="project" value="TreeGrafter"/>
</dbReference>
<evidence type="ECO:0000256" key="4">
    <source>
        <dbReference type="ARBA" id="ARBA00019541"/>
    </source>
</evidence>
<keyword evidence="7" id="KW-0256">Endoplasmic reticulum</keyword>
<feature type="transmembrane region" description="Helical" evidence="14">
    <location>
        <begin position="413"/>
        <end position="438"/>
    </location>
</feature>
<dbReference type="OrthoDB" id="1914839at2759"/>
<feature type="transmembrane region" description="Helical" evidence="14">
    <location>
        <begin position="380"/>
        <end position="401"/>
    </location>
</feature>
<evidence type="ECO:0000313" key="17">
    <source>
        <dbReference type="Proteomes" id="UP000094565"/>
    </source>
</evidence>
<feature type="domain" description="SSD" evidence="15">
    <location>
        <begin position="277"/>
        <end position="438"/>
    </location>
</feature>
<keyword evidence="17" id="KW-1185">Reference proteome</keyword>
<evidence type="ECO:0000256" key="8">
    <source>
        <dbReference type="ARBA" id="ARBA00023034"/>
    </source>
</evidence>
<dbReference type="GO" id="GO:0008202">
    <property type="term" value="P:steroid metabolic process"/>
    <property type="evidence" value="ECO:0007669"/>
    <property type="project" value="UniProtKB-KW"/>
</dbReference>
<dbReference type="InterPro" id="IPR015943">
    <property type="entry name" value="WD40/YVTN_repeat-like_dom_sf"/>
</dbReference>
<keyword evidence="14" id="KW-0812">Transmembrane</keyword>